<sequence>MKLYHYVHCPFCVRVRLGFGFLGTKYESIVTAYDDEETPVKLTGKKMLPIVVYDDGKAQNESLDIIKAQDTNNLLGWDALAKNLEAINPLLDKSGALVHNLAMPYWIWTPEFNESSRKYFQTKKEVKRGPFKNLVHNQKSFADDLAKLLEDELVTELRPFYKSDKFTIMDIMIAAHLWGMYVVPEFRFSEAVNNYLQKVKAIAHFNYHEDYWR</sequence>
<dbReference type="InterPro" id="IPR007494">
    <property type="entry name" value="Glutaredoxin2_C"/>
</dbReference>
<keyword evidence="4" id="KW-1185">Reference proteome</keyword>
<dbReference type="InterPro" id="IPR036282">
    <property type="entry name" value="Glutathione-S-Trfase_C_sf"/>
</dbReference>
<organism evidence="3 4">
    <name type="scientific">Bacteriovorax antarcticus</name>
    <dbReference type="NCBI Taxonomy" id="3088717"/>
    <lineage>
        <taxon>Bacteria</taxon>
        <taxon>Pseudomonadati</taxon>
        <taxon>Bdellovibrionota</taxon>
        <taxon>Bacteriovoracia</taxon>
        <taxon>Bacteriovoracales</taxon>
        <taxon>Bacteriovoracaceae</taxon>
        <taxon>Bacteriovorax</taxon>
    </lineage>
</organism>
<evidence type="ECO:0000313" key="4">
    <source>
        <dbReference type="Proteomes" id="UP001302274"/>
    </source>
</evidence>
<protein>
    <submittedName>
        <fullName evidence="3">Glutaredoxin 2</fullName>
    </submittedName>
</protein>
<dbReference type="EMBL" id="JAYGJQ010000002">
    <property type="protein sequence ID" value="MEA9357548.1"/>
    <property type="molecule type" value="Genomic_DNA"/>
</dbReference>
<gene>
    <name evidence="3" type="primary">grxB</name>
    <name evidence="3" type="ORF">SHI21_15070</name>
</gene>
<reference evidence="3 4" key="1">
    <citation type="submission" date="2023-11" db="EMBL/GenBank/DDBJ databases">
        <title>A Novel Polar Bacteriovorax (B. antarcticus) Isolated from the Biocrust in Antarctica.</title>
        <authorList>
            <person name="Mun W."/>
            <person name="Choi S.Y."/>
            <person name="Mitchell R.J."/>
        </authorList>
    </citation>
    <scope>NUCLEOTIDE SEQUENCE [LARGE SCALE GENOMIC DNA]</scope>
    <source>
        <strain evidence="3 4">PP10</strain>
    </source>
</reference>
<dbReference type="Proteomes" id="UP001302274">
    <property type="component" value="Unassembled WGS sequence"/>
</dbReference>
<dbReference type="NCBIfam" id="NF007702">
    <property type="entry name" value="PRK10387.1"/>
    <property type="match status" value="1"/>
</dbReference>
<dbReference type="Gene3D" id="3.40.30.10">
    <property type="entry name" value="Glutaredoxin"/>
    <property type="match status" value="1"/>
</dbReference>
<dbReference type="InterPro" id="IPR004045">
    <property type="entry name" value="Glutathione_S-Trfase_N"/>
</dbReference>
<name>A0ABU5VYW1_9BACT</name>
<accession>A0ABU5VYW1</accession>
<dbReference type="SUPFAM" id="SSF47616">
    <property type="entry name" value="GST C-terminal domain-like"/>
    <property type="match status" value="1"/>
</dbReference>
<dbReference type="InterPro" id="IPR036249">
    <property type="entry name" value="Thioredoxin-like_sf"/>
</dbReference>
<feature type="domain" description="GST N-terminal" evidence="2">
    <location>
        <begin position="3"/>
        <end position="67"/>
    </location>
</feature>
<dbReference type="Pfam" id="PF04399">
    <property type="entry name" value="Glutaredoxin2_C"/>
    <property type="match status" value="1"/>
</dbReference>
<evidence type="ECO:0000259" key="2">
    <source>
        <dbReference type="Pfam" id="PF13417"/>
    </source>
</evidence>
<dbReference type="Pfam" id="PF13417">
    <property type="entry name" value="GST_N_3"/>
    <property type="match status" value="1"/>
</dbReference>
<dbReference type="SUPFAM" id="SSF52833">
    <property type="entry name" value="Thioredoxin-like"/>
    <property type="match status" value="1"/>
</dbReference>
<dbReference type="Gene3D" id="1.20.1050.10">
    <property type="match status" value="1"/>
</dbReference>
<comment type="caution">
    <text evidence="3">The sequence shown here is derived from an EMBL/GenBank/DDBJ whole genome shotgun (WGS) entry which is preliminary data.</text>
</comment>
<feature type="domain" description="Glutaredoxin 2 C-terminal" evidence="1">
    <location>
        <begin position="87"/>
        <end position="203"/>
    </location>
</feature>
<proteinExistence type="predicted"/>
<dbReference type="RefSeq" id="WP_323577596.1">
    <property type="nucleotide sequence ID" value="NZ_JAYGJQ010000002.1"/>
</dbReference>
<evidence type="ECO:0000313" key="3">
    <source>
        <dbReference type="EMBL" id="MEA9357548.1"/>
    </source>
</evidence>
<evidence type="ECO:0000259" key="1">
    <source>
        <dbReference type="Pfam" id="PF04399"/>
    </source>
</evidence>